<evidence type="ECO:0000313" key="7">
    <source>
        <dbReference type="JaponicusDB" id="SJAG_01564"/>
    </source>
</evidence>
<feature type="compositionally biased region" description="Low complexity" evidence="1">
    <location>
        <begin position="2404"/>
        <end position="2415"/>
    </location>
</feature>
<evidence type="ECO:0000256" key="2">
    <source>
        <dbReference type="SAM" id="Phobius"/>
    </source>
</evidence>
<dbReference type="SMART" id="SM01216">
    <property type="entry name" value="Fmp27_WPPW"/>
    <property type="match status" value="1"/>
</dbReference>
<keyword evidence="2" id="KW-0812">Transmembrane</keyword>
<evidence type="ECO:0000259" key="5">
    <source>
        <dbReference type="SMART" id="SM01216"/>
    </source>
</evidence>
<dbReference type="RefSeq" id="XP_002172814.1">
    <property type="nucleotide sequence ID" value="XM_002172778.2"/>
</dbReference>
<dbReference type="GeneID" id="7048748"/>
<keyword evidence="8" id="KW-1185">Reference proteome</keyword>
<feature type="region of interest" description="Disordered" evidence="1">
    <location>
        <begin position="2386"/>
        <end position="2426"/>
    </location>
</feature>
<dbReference type="PANTHER" id="PTHR15678">
    <property type="entry name" value="ANTIGEN MLAA-22-RELATED"/>
    <property type="match status" value="1"/>
</dbReference>
<dbReference type="GO" id="GO:0016328">
    <property type="term" value="C:lateral plasma membrane"/>
    <property type="evidence" value="ECO:0007669"/>
    <property type="project" value="EnsemblFungi"/>
</dbReference>
<feature type="domain" description="FMP27/BLTP2/Hobbit GFWDK motif-containing RBG unit" evidence="3">
    <location>
        <begin position="1158"/>
        <end position="1315"/>
    </location>
</feature>
<dbReference type="GO" id="GO:0140268">
    <property type="term" value="C:endoplasmic reticulum-plasma membrane contact site"/>
    <property type="evidence" value="ECO:0007669"/>
    <property type="project" value="EnsemblFungi"/>
</dbReference>
<dbReference type="VEuPathDB" id="FungiDB:SJAG_01564"/>
<evidence type="ECO:0000259" key="3">
    <source>
        <dbReference type="SMART" id="SM01214"/>
    </source>
</evidence>
<feature type="transmembrane region" description="Helical" evidence="2">
    <location>
        <begin position="14"/>
        <end position="37"/>
    </location>
</feature>
<dbReference type="JaponicusDB" id="SJAG_01564">
    <property type="gene designation" value="hob2"/>
</dbReference>
<feature type="region of interest" description="Disordered" evidence="1">
    <location>
        <begin position="2536"/>
        <end position="2555"/>
    </location>
</feature>
<protein>
    <submittedName>
        <fullName evidence="6">Eukaryotic protein</fullName>
    </submittedName>
</protein>
<feature type="domain" description="FMP27 WPPW motif-containing RBG unit" evidence="5">
    <location>
        <begin position="1574"/>
        <end position="2061"/>
    </location>
</feature>
<dbReference type="STRING" id="402676.B6JYA3"/>
<keyword evidence="2" id="KW-1133">Transmembrane helix</keyword>
<dbReference type="Proteomes" id="UP000001744">
    <property type="component" value="Unassembled WGS sequence"/>
</dbReference>
<dbReference type="SMART" id="SM01215">
    <property type="entry name" value="Fmp27_SW"/>
    <property type="match status" value="1"/>
</dbReference>
<dbReference type="GO" id="GO:0032541">
    <property type="term" value="C:cortical endoplasmic reticulum"/>
    <property type="evidence" value="ECO:0007669"/>
    <property type="project" value="EnsemblFungi"/>
</dbReference>
<sequence length="2668" mass="309035">MGMLRAGIGLFRKLIAYLTIWKIAFVLLVLHTLFWIIGYCSGWRFRRIGFFSIHGLQHTFSNGSSIIVPSFKIRVHRPSPSNPYAVTFVIKGLTITQLNLKNSVSSTRNESQKGANASGPRHLVDCLRLFKIQKYVMRVLRSKFMLMIHITFREMRFVLQGGEVIEFGSVSLGETSETDLIDTTNVLGGDLQTSHRQLFIRFIDLVLVERNGEQFYVNDFTTFSLSFKNAEELFPKTKKLLDVFELGIKIGRLDLNLNSPLFIDMFSKSDKRGETDACSSHQESSWKLKDEDYSALLLQLQEVHMQVGTFSVVIQHFVEKNSIHKVKCNDIGFTFNKLNQNNSSYRLFFDQNVTAHQVLLTALNVNIENLLRSQKKHVLLDVPLLTVTGFTSMFTQLFCTPFSHSRIRSCPLRIESSVASPCLDVRLHFVQQFIDALRNKTTSSTRSKSSDSLFSKFCQLPSLDVSLNMNHPTFRLFISSVKDPFNYDSPGMLVASLSTMRVNLHPSDNEKLLSAVKLAARLGNNTVFFLDPQNNKSTVNLSDTIHFTCDYSFFEQKARIECDYQRMAIFVDQKAIIDCLKRIQHTVLDIKRDFSSKSGKARPKKQSDCFLPQWLQHFKLYGSGFDMSVCDYENEKSNTSCGAHLRIRNMEVKTTGRNKPLEHTQDIRFGFHHVSLKSKLSSISGNYHETLLLVAPQLTLYHTTIFEPRSKNVLTRLHGDINALRGEYSMLDNFCLLKAFDVLRSILSKPENEPASKNLKGKQAILPYSHEKQYDIRVRGSRFKMILHDNARLLLDITDLHMLKEQRSRSWELTMDSLQIHTWSKDDENYWLPLILLTHIHYFMTKSDHQRMLHHFNTNSICIRIPHGFIPYKLIESLINTVKGAIRLVKPPITVQEQHVQAQIPNEPKISPHINIKASAFNFEIEDDPFEVKLAIIFRTGLAEQELRQSRWEAFENRVMKLRTRYLDDTFSNSSFDFNTSFKDYQSHAEDPEVNDATEQKRVERLNDLNKSFAEFFMNNDDNDEQFFNNLSVTVTEARQRLMEYDSLSWIVNLKRVRGFRYNRLKRKKHDVWIKVPSLNDNVFFSEKILPISVSPPLMDIAAQSFDFTMDKPTFPLDELPEFLNRVGNGQPKDYQYSIYFPMSIDWKMNQASLYIRDYPIPMIFIPAQPKRCHDELSSWLLKSNIVITEQVPTEAAIRDVTVQVVPAKLGSSLINPFAVNVTRTVSPIKTFSDTRIYIRTPLPTTLLWCTSYQPAFSDIIRITDSFTKLPVDPSEKLGFWDKLRLITHSQIRVRWVGNGDVLFSLKGSRDPYITLGSGAGFQKCWSGNVAWDINCDKDPRNFMTVDSNEFYLSVPDFPKQASTIWNSMYDETTDMHDMETKDIVKSRDLRCRKIIAKLVGQVRWRCGFVPERACGKHCDKCNGQRKCRLWNFKPHWDIVTRIPKFCEPDSEGPYDAYRGFRSDFFHCSLALESPRFLDDENRYSEVKSSNTIHLTPLVFAHFFDWWRLFSNNMSYPLRSGSLYPSENNKPDKKFGRYLATFKYCLEIAPLFISHVYRYKTSKDLHTKCTSTTGIKAKVERFTIDLHQRKEKHVYLSKDSKLKEVSTMKMHLGKVDFRAVDLRVLNALFDESNVESDNNYQHQPAYFNNTNKDMFEKVEGPLEWIDQDDFHEIDWLLPQFGSICSIYPFAYSPRFTYYRHTVAQHEPRKNKDGQKPECRFNQENTHRCLLSEENTSQIQTEILDARQEELKALVVESEERIAKLNSLPNSATEFIQKEIEKERKSIELVHANIRIFDQLRKLALENTDEDSAQQSRKTDHYGFVYARFSDSITEFNNRFVVHNVQIKWNHFVRDTFLEYINEVDRRRGFSYYMSQRAIRFLQGLLEKQEAPVDTDFFDTYVGPRNEEKREETKNLIKFLMDDIDKHFVVKCTDSGARHPGATNSSGSFSLKDEHYDLVNSYIFRFIAPQIQFQSAVNPNTSVIVSVQSMQMKILSVLDPSLSEDDLNNLVEQRFLVNVSESQFFIAKRAYFSKQNAKFLVANNYGSDANSFYPPWVPLEATFDFVLTPPGFFRFLDRISFSAEYTKHNALRLKRTVAATNGHFQDLDSHTNTITVDFPKVVCYTDSSQYYEIFTIVTNLLLYKEPNQKRRSKRIEEILLTADFTDLEGTPEIVRALQRRIRNYEAIKQHYQLYDITLNVQRHVKQQYFLQNEIFETEEELFYIMESIALAQRQVGQSDRRPRLSWLIMTKEVIWHLLDEHHKKFLDIALYRASFRRVDNTDSSNSNTVEIGLLKGTSLFEGARFSNVISPYFEVDSDIEQLHQEKLIRIHWQVQDAVAGIPLFEHVECSLFPLRLQLEQELVNLVFNYVFPKQSEGMEGASILSRIRKRKQQSDSKSDKPPVERSASAMSRVSSRTGSTMATSRVQSSQMSVANTYFELDEDARAELNTMLERAGSFFAVTYFKVPSVVLCFSYHGQGHLGLDNITDFVFTMPTMEYRNEIWSLLEVTMQLKHDMLRVILNHSGKLILEKFTGTTSKNSNSDRLEQELEDPETGFLSSYNDETVRSLTAGQSPVLDTQTSMITNAASIRSRHSQKSFWKTQGRRSKQISQVIKKHIPHLNLTFTTSSTSNQEQPAENTNQISKDALNNLKREIVLGDSSGTLTNEGPQ</sequence>
<evidence type="ECO:0000256" key="1">
    <source>
        <dbReference type="SAM" id="MobiDB-lite"/>
    </source>
</evidence>
<dbReference type="InterPro" id="IPR019449">
    <property type="entry name" value="FMP27_WPPW_RBG"/>
</dbReference>
<accession>B6JYA3</accession>
<dbReference type="EMBL" id="KE651168">
    <property type="protein sequence ID" value="EEB06521.1"/>
    <property type="molecule type" value="Genomic_DNA"/>
</dbReference>
<name>B6JYA3_SCHJY</name>
<keyword evidence="2" id="KW-0472">Membrane</keyword>
<dbReference type="HOGENOM" id="CLU_000592_0_0_1"/>
<dbReference type="eggNOG" id="KOG1910">
    <property type="taxonomic scope" value="Eukaryota"/>
</dbReference>
<gene>
    <name evidence="7" type="primary">hob2</name>
    <name evidence="6" type="ORF">SJAG_01564</name>
</gene>
<reference evidence="6 8" key="1">
    <citation type="journal article" date="2011" name="Science">
        <title>Comparative functional genomics of the fission yeasts.</title>
        <authorList>
            <person name="Rhind N."/>
            <person name="Chen Z."/>
            <person name="Yassour M."/>
            <person name="Thompson D.A."/>
            <person name="Haas B.J."/>
            <person name="Habib N."/>
            <person name="Wapinski I."/>
            <person name="Roy S."/>
            <person name="Lin M.F."/>
            <person name="Heiman D.I."/>
            <person name="Young S.K."/>
            <person name="Furuya K."/>
            <person name="Guo Y."/>
            <person name="Pidoux A."/>
            <person name="Chen H.M."/>
            <person name="Robbertse B."/>
            <person name="Goldberg J.M."/>
            <person name="Aoki K."/>
            <person name="Bayne E.H."/>
            <person name="Berlin A.M."/>
            <person name="Desjardins C.A."/>
            <person name="Dobbs E."/>
            <person name="Dukaj L."/>
            <person name="Fan L."/>
            <person name="FitzGerald M.G."/>
            <person name="French C."/>
            <person name="Gujja S."/>
            <person name="Hansen K."/>
            <person name="Keifenheim D."/>
            <person name="Levin J.Z."/>
            <person name="Mosher R.A."/>
            <person name="Mueller C.A."/>
            <person name="Pfiffner J."/>
            <person name="Priest M."/>
            <person name="Russ C."/>
            <person name="Smialowska A."/>
            <person name="Swoboda P."/>
            <person name="Sykes S.M."/>
            <person name="Vaughn M."/>
            <person name="Vengrova S."/>
            <person name="Yoder R."/>
            <person name="Zeng Q."/>
            <person name="Allshire R."/>
            <person name="Baulcombe D."/>
            <person name="Birren B.W."/>
            <person name="Brown W."/>
            <person name="Ekwall K."/>
            <person name="Kellis M."/>
            <person name="Leatherwood J."/>
            <person name="Levin H."/>
            <person name="Margalit H."/>
            <person name="Martienssen R."/>
            <person name="Nieduszynski C.A."/>
            <person name="Spatafora J.W."/>
            <person name="Friedman N."/>
            <person name="Dalgaard J.Z."/>
            <person name="Baumann P."/>
            <person name="Niki H."/>
            <person name="Regev A."/>
            <person name="Nusbaum C."/>
        </authorList>
    </citation>
    <scope>NUCLEOTIDE SEQUENCE [LARGE SCALE GENOMIC DNA]</scope>
    <source>
        <strain evidence="8">yFS275 / FY16936</strain>
    </source>
</reference>
<feature type="domain" description="FMP27 SW motif-containing RBG unit" evidence="4">
    <location>
        <begin position="1037"/>
        <end position="1140"/>
    </location>
</feature>
<dbReference type="SMART" id="SM01214">
    <property type="entry name" value="Fmp27_GFWDK"/>
    <property type="match status" value="1"/>
</dbReference>
<dbReference type="OrthoDB" id="1562405at2759"/>
<evidence type="ECO:0000259" key="4">
    <source>
        <dbReference type="SMART" id="SM01215"/>
    </source>
</evidence>
<dbReference type="OMA" id="IQLKWNN"/>
<dbReference type="InterPro" id="IPR045167">
    <property type="entry name" value="Hobbit"/>
</dbReference>
<dbReference type="InterPro" id="IPR019441">
    <property type="entry name" value="FMP27/BLTP2/Hobbit_GFWDK_RBG"/>
</dbReference>
<dbReference type="Pfam" id="PF10344">
    <property type="entry name" value="Hobbit"/>
    <property type="match status" value="2"/>
</dbReference>
<feature type="compositionally biased region" description="Basic and acidic residues" evidence="1">
    <location>
        <begin position="2391"/>
        <end position="2402"/>
    </location>
</feature>
<organism evidence="6 8">
    <name type="scientific">Schizosaccharomyces japonicus (strain yFS275 / FY16936)</name>
    <name type="common">Fission yeast</name>
    <dbReference type="NCBI Taxonomy" id="402676"/>
    <lineage>
        <taxon>Eukaryota</taxon>
        <taxon>Fungi</taxon>
        <taxon>Dikarya</taxon>
        <taxon>Ascomycota</taxon>
        <taxon>Taphrinomycotina</taxon>
        <taxon>Schizosaccharomycetes</taxon>
        <taxon>Schizosaccharomycetales</taxon>
        <taxon>Schizosaccharomycetaceae</taxon>
        <taxon>Schizosaccharomyces</taxon>
    </lineage>
</organism>
<dbReference type="InterPro" id="IPR019415">
    <property type="entry name" value="FMP27_SW_RBG"/>
</dbReference>
<evidence type="ECO:0000313" key="8">
    <source>
        <dbReference type="Proteomes" id="UP000001744"/>
    </source>
</evidence>
<dbReference type="PANTHER" id="PTHR15678:SF6">
    <property type="entry name" value="BRIDGE-LIKE LIPID TRANSFER PROTEIN FAMILY MEMBER 2"/>
    <property type="match status" value="1"/>
</dbReference>
<feature type="compositionally biased region" description="Polar residues" evidence="1">
    <location>
        <begin position="2416"/>
        <end position="2426"/>
    </location>
</feature>
<evidence type="ECO:0000313" key="6">
    <source>
        <dbReference type="EMBL" id="EEB06521.1"/>
    </source>
</evidence>
<proteinExistence type="predicted"/>